<dbReference type="EMBL" id="JABFCS010000001">
    <property type="protein sequence ID" value="NNU42150.1"/>
    <property type="molecule type" value="Genomic_DNA"/>
</dbReference>
<keyword evidence="1" id="KW-0812">Transmembrane</keyword>
<evidence type="ECO:0000313" key="3">
    <source>
        <dbReference type="Proteomes" id="UP000552954"/>
    </source>
</evidence>
<reference evidence="2 3" key="2">
    <citation type="submission" date="2020-06" db="EMBL/GenBank/DDBJ databases">
        <title>Ramlibacter rhizophilus sp. nov., isolated from rhizosphere soil of national flower Mugunghwa from South Korea.</title>
        <authorList>
            <person name="Zheng-Fei Y."/>
            <person name="Huan T."/>
        </authorList>
    </citation>
    <scope>NUCLEOTIDE SEQUENCE [LARGE SCALE GENOMIC DNA]</scope>
    <source>
        <strain evidence="2 3">B156</strain>
    </source>
</reference>
<feature type="transmembrane region" description="Helical" evidence="1">
    <location>
        <begin position="41"/>
        <end position="63"/>
    </location>
</feature>
<accession>A0A849K381</accession>
<dbReference type="Proteomes" id="UP000552954">
    <property type="component" value="Unassembled WGS sequence"/>
</dbReference>
<comment type="caution">
    <text evidence="2">The sequence shown here is derived from an EMBL/GenBank/DDBJ whole genome shotgun (WGS) entry which is preliminary data.</text>
</comment>
<evidence type="ECO:0000256" key="1">
    <source>
        <dbReference type="SAM" id="Phobius"/>
    </source>
</evidence>
<keyword evidence="3" id="KW-1185">Reference proteome</keyword>
<keyword evidence="1" id="KW-1133">Transmembrane helix</keyword>
<reference evidence="2 3" key="1">
    <citation type="submission" date="2020-05" db="EMBL/GenBank/DDBJ databases">
        <authorList>
            <person name="Khan S.A."/>
            <person name="Jeon C.O."/>
            <person name="Chun B.H."/>
        </authorList>
    </citation>
    <scope>NUCLEOTIDE SEQUENCE [LARGE SCALE GENOMIC DNA]</scope>
    <source>
        <strain evidence="2 3">B156</strain>
    </source>
</reference>
<organism evidence="2 3">
    <name type="scientific">Ramlibacter montanisoli</name>
    <dbReference type="NCBI Taxonomy" id="2732512"/>
    <lineage>
        <taxon>Bacteria</taxon>
        <taxon>Pseudomonadati</taxon>
        <taxon>Pseudomonadota</taxon>
        <taxon>Betaproteobacteria</taxon>
        <taxon>Burkholderiales</taxon>
        <taxon>Comamonadaceae</taxon>
        <taxon>Ramlibacter</taxon>
    </lineage>
</organism>
<sequence length="92" mass="10031">MGPLDFLIHLLGFIAPALVVAALVALAGRVVLSRNNRPQRWWIPLFLNFLVGVAVLVGGLFVFGRDGKMLTYGVLVVAVATTQWLSGRGWRT</sequence>
<dbReference type="AlphaFoldDB" id="A0A849K381"/>
<evidence type="ECO:0000313" key="2">
    <source>
        <dbReference type="EMBL" id="NNU42150.1"/>
    </source>
</evidence>
<feature type="transmembrane region" description="Helical" evidence="1">
    <location>
        <begin position="69"/>
        <end position="86"/>
    </location>
</feature>
<protein>
    <submittedName>
        <fullName evidence="2">Uncharacterized protein</fullName>
    </submittedName>
</protein>
<gene>
    <name evidence="2" type="ORF">HK415_01735</name>
</gene>
<keyword evidence="1" id="KW-0472">Membrane</keyword>
<proteinExistence type="predicted"/>
<name>A0A849K381_9BURK</name>
<feature type="transmembrane region" description="Helical" evidence="1">
    <location>
        <begin position="6"/>
        <end position="32"/>
    </location>
</feature>